<dbReference type="InterPro" id="IPR009351">
    <property type="entry name" value="AlkZ-like"/>
</dbReference>
<keyword evidence="2" id="KW-1185">Reference proteome</keyword>
<accession>A0ABY1VMU5</accession>
<dbReference type="RefSeq" id="WP_111836358.1">
    <property type="nucleotide sequence ID" value="NZ_UAPQ01000006.1"/>
</dbReference>
<comment type="caution">
    <text evidence="1">The sequence shown here is derived from an EMBL/GenBank/DDBJ whole genome shotgun (WGS) entry which is preliminary data.</text>
</comment>
<protein>
    <recommendedName>
        <fullName evidence="3">Winged helix DNA-binding domain-containing protein</fullName>
    </recommendedName>
</protein>
<reference evidence="1 2" key="1">
    <citation type="submission" date="2018-06" db="EMBL/GenBank/DDBJ databases">
        <authorList>
            <consortium name="Pathogen Informatics"/>
            <person name="Doyle S."/>
        </authorList>
    </citation>
    <scope>NUCLEOTIDE SEQUENCE [LARGE SCALE GENOMIC DNA]</scope>
    <source>
        <strain evidence="1 2">NCTC11535</strain>
    </source>
</reference>
<gene>
    <name evidence="1" type="ORF">NCTC11535_01095</name>
</gene>
<sequence>MAPSISGSTKPCGPRDLSLMRIIAHGLIPATRATGVVQAVSRELAIQGQQVSAVPQALLNRSQAKGRSQVDAAFASGSLIRSWPMRGTVHITTAADHHWLRVALLHRMDAWVRNSERNYGVDDRLLEQAQRVALELIAKAGPLKRAELLEAWDQEGLMEAFKGEDVSSYRRRHLLLHLQIRGLLAQGPRQGNEHLVVDVRDLPGAHTGPGGASGGGKGTDGYRSALAEIARRYATSHGPVTAADLSRWTTLPLGESRRALEDAVELTNAADYGLEAAAGQVPLVRAIVEDWPNGELHCLAPEEATPARRLNPELVYLRADLPDLLAENRKDAERTLFIGAFDELHVGYKDRRPLTDEAGEQLICPGKNGMFLPFLVDRGRLVAVRPAGRGLNWAPGARRSGRLERDVERALSEMNQRLGL</sequence>
<dbReference type="PANTHER" id="PTHR38479">
    <property type="entry name" value="LMO0824 PROTEIN"/>
    <property type="match status" value="1"/>
</dbReference>
<dbReference type="Proteomes" id="UP000250006">
    <property type="component" value="Unassembled WGS sequence"/>
</dbReference>
<organism evidence="1 2">
    <name type="scientific">Actinomyces bovis</name>
    <dbReference type="NCBI Taxonomy" id="1658"/>
    <lineage>
        <taxon>Bacteria</taxon>
        <taxon>Bacillati</taxon>
        <taxon>Actinomycetota</taxon>
        <taxon>Actinomycetes</taxon>
        <taxon>Actinomycetales</taxon>
        <taxon>Actinomycetaceae</taxon>
        <taxon>Actinomyces</taxon>
    </lineage>
</organism>
<dbReference type="Pfam" id="PF06224">
    <property type="entry name" value="AlkZ-like"/>
    <property type="match status" value="1"/>
</dbReference>
<name>A0ABY1VMU5_9ACTO</name>
<dbReference type="PANTHER" id="PTHR38479:SF2">
    <property type="entry name" value="WINGED HELIX DNA-BINDING DOMAIN-CONTAINING PROTEIN"/>
    <property type="match status" value="1"/>
</dbReference>
<dbReference type="EMBL" id="UAPQ01000006">
    <property type="protein sequence ID" value="SPT53431.1"/>
    <property type="molecule type" value="Genomic_DNA"/>
</dbReference>
<evidence type="ECO:0000313" key="2">
    <source>
        <dbReference type="Proteomes" id="UP000250006"/>
    </source>
</evidence>
<proteinExistence type="predicted"/>
<evidence type="ECO:0008006" key="3">
    <source>
        <dbReference type="Google" id="ProtNLM"/>
    </source>
</evidence>
<evidence type="ECO:0000313" key="1">
    <source>
        <dbReference type="EMBL" id="SPT53431.1"/>
    </source>
</evidence>